<accession>A0A9D4VZ02</accession>
<gene>
    <name evidence="4" type="ORF">KIW84_076364</name>
</gene>
<dbReference type="GO" id="GO:0061817">
    <property type="term" value="P:endoplasmic reticulum-plasma membrane tethering"/>
    <property type="evidence" value="ECO:0007669"/>
    <property type="project" value="TreeGrafter"/>
</dbReference>
<dbReference type="GO" id="GO:0090158">
    <property type="term" value="P:endoplasmic reticulum membrane organization"/>
    <property type="evidence" value="ECO:0007669"/>
    <property type="project" value="TreeGrafter"/>
</dbReference>
<evidence type="ECO:0000259" key="3">
    <source>
        <dbReference type="PROSITE" id="PS50202"/>
    </source>
</evidence>
<keyword evidence="2" id="KW-0175">Coiled coil</keyword>
<dbReference type="PANTHER" id="PTHR10809:SF119">
    <property type="entry name" value="VESICLE-ASSOCIATED PROTEIN 1-2-RELATED"/>
    <property type="match status" value="1"/>
</dbReference>
<evidence type="ECO:0000256" key="2">
    <source>
        <dbReference type="SAM" id="Coils"/>
    </source>
</evidence>
<organism evidence="4 5">
    <name type="scientific">Pisum sativum</name>
    <name type="common">Garden pea</name>
    <name type="synonym">Lathyrus oleraceus</name>
    <dbReference type="NCBI Taxonomy" id="3888"/>
    <lineage>
        <taxon>Eukaryota</taxon>
        <taxon>Viridiplantae</taxon>
        <taxon>Streptophyta</taxon>
        <taxon>Embryophyta</taxon>
        <taxon>Tracheophyta</taxon>
        <taxon>Spermatophyta</taxon>
        <taxon>Magnoliopsida</taxon>
        <taxon>eudicotyledons</taxon>
        <taxon>Gunneridae</taxon>
        <taxon>Pentapetalae</taxon>
        <taxon>rosids</taxon>
        <taxon>fabids</taxon>
        <taxon>Fabales</taxon>
        <taxon>Fabaceae</taxon>
        <taxon>Papilionoideae</taxon>
        <taxon>50 kb inversion clade</taxon>
        <taxon>NPAAA clade</taxon>
        <taxon>Hologalegina</taxon>
        <taxon>IRL clade</taxon>
        <taxon>Fabeae</taxon>
        <taxon>Lathyrus</taxon>
    </lineage>
</organism>
<dbReference type="GO" id="GO:0005789">
    <property type="term" value="C:endoplasmic reticulum membrane"/>
    <property type="evidence" value="ECO:0007669"/>
    <property type="project" value="InterPro"/>
</dbReference>
<dbReference type="InterPro" id="IPR000535">
    <property type="entry name" value="MSP_dom"/>
</dbReference>
<dbReference type="InterPro" id="IPR008962">
    <property type="entry name" value="PapD-like_sf"/>
</dbReference>
<dbReference type="EMBL" id="JAMSHJ010000007">
    <property type="protein sequence ID" value="KAI5391519.1"/>
    <property type="molecule type" value="Genomic_DNA"/>
</dbReference>
<dbReference type="PANTHER" id="PTHR10809">
    <property type="entry name" value="VESICLE-ASSOCIATED MEMBRANE PROTEIN-ASSOCIATED PROTEIN"/>
    <property type="match status" value="1"/>
</dbReference>
<proteinExistence type="inferred from homology"/>
<dbReference type="InterPro" id="IPR016763">
    <property type="entry name" value="VAP"/>
</dbReference>
<dbReference type="Gene3D" id="2.60.40.10">
    <property type="entry name" value="Immunoglobulins"/>
    <property type="match status" value="2"/>
</dbReference>
<keyword evidence="5" id="KW-1185">Reference proteome</keyword>
<comment type="similarity">
    <text evidence="1">Belongs to the VAMP-associated protein (VAP) (TC 9.B.17) family.</text>
</comment>
<protein>
    <recommendedName>
        <fullName evidence="3">MSP domain-containing protein</fullName>
    </recommendedName>
</protein>
<name>A0A9D4VZ02_PEA</name>
<dbReference type="SUPFAM" id="SSF49354">
    <property type="entry name" value="PapD-like"/>
    <property type="match status" value="2"/>
</dbReference>
<sequence>MGQTVSYASSSASKLLRFVIPHRYVSPLDWGYEKLNNQDDSFHLQIHPQELQFPFELKKQISCSLQLSNKSDNCVAFKVKTTNQKNYCVKPNSGVVLPKSTFHIRVIMQAQNEAPPDMQCLDKFLFQSIVAKHKTYHSKNGATTKDITPKMFDKESGYKIKECKLRIVYIAPPQPRPSIREESDKDSKVSYEHVDQLDTLFEVHPQELQFPFELRKQISCSLQFSNKSDNYVAFKVKTTNQKRYCVRPNHGVVLPRSTCDVIVTMQAQMETPPDMQCKDKFLIQNVVAKMGATKKDITSEMFNKKSGSKVEECKLKVIYVEPSQPSSTIQGGSDEYFSPRSSVFSDQANAVILKLTEERDNAIEQNKRLEQELELLRSEASKDYHTK</sequence>
<evidence type="ECO:0000313" key="4">
    <source>
        <dbReference type="EMBL" id="KAI5391519.1"/>
    </source>
</evidence>
<dbReference type="FunFam" id="2.60.40.10:FF:000813">
    <property type="entry name" value="Vesicle-associated protein 1-1"/>
    <property type="match status" value="2"/>
</dbReference>
<reference evidence="4 5" key="1">
    <citation type="journal article" date="2022" name="Nat. Genet.">
        <title>Improved pea reference genome and pan-genome highlight genomic features and evolutionary characteristics.</title>
        <authorList>
            <person name="Yang T."/>
            <person name="Liu R."/>
            <person name="Luo Y."/>
            <person name="Hu S."/>
            <person name="Wang D."/>
            <person name="Wang C."/>
            <person name="Pandey M.K."/>
            <person name="Ge S."/>
            <person name="Xu Q."/>
            <person name="Li N."/>
            <person name="Li G."/>
            <person name="Huang Y."/>
            <person name="Saxena R.K."/>
            <person name="Ji Y."/>
            <person name="Li M."/>
            <person name="Yan X."/>
            <person name="He Y."/>
            <person name="Liu Y."/>
            <person name="Wang X."/>
            <person name="Xiang C."/>
            <person name="Varshney R.K."/>
            <person name="Ding H."/>
            <person name="Gao S."/>
            <person name="Zong X."/>
        </authorList>
    </citation>
    <scope>NUCLEOTIDE SEQUENCE [LARGE SCALE GENOMIC DNA]</scope>
    <source>
        <strain evidence="4 5">cv. Zhongwan 6</strain>
    </source>
</reference>
<dbReference type="GO" id="GO:0005886">
    <property type="term" value="C:plasma membrane"/>
    <property type="evidence" value="ECO:0007669"/>
    <property type="project" value="TreeGrafter"/>
</dbReference>
<dbReference type="InterPro" id="IPR013783">
    <property type="entry name" value="Ig-like_fold"/>
</dbReference>
<dbReference type="AlphaFoldDB" id="A0A9D4VZ02"/>
<evidence type="ECO:0000256" key="1">
    <source>
        <dbReference type="ARBA" id="ARBA00008932"/>
    </source>
</evidence>
<dbReference type="PROSITE" id="PS50202">
    <property type="entry name" value="MSP"/>
    <property type="match status" value="2"/>
</dbReference>
<comment type="caution">
    <text evidence="4">The sequence shown here is derived from an EMBL/GenBank/DDBJ whole genome shotgun (WGS) entry which is preliminary data.</text>
</comment>
<dbReference type="OrthoDB" id="1408566at2759"/>
<dbReference type="Pfam" id="PF00635">
    <property type="entry name" value="Motile_Sperm"/>
    <property type="match status" value="2"/>
</dbReference>
<feature type="domain" description="MSP" evidence="3">
    <location>
        <begin position="200"/>
        <end position="320"/>
    </location>
</feature>
<dbReference type="Gramene" id="Psat07G0636400-T1">
    <property type="protein sequence ID" value="KAI5391519.1"/>
    <property type="gene ID" value="KIW84_076364"/>
</dbReference>
<dbReference type="Proteomes" id="UP001058974">
    <property type="component" value="Chromosome 7"/>
</dbReference>
<evidence type="ECO:0000313" key="5">
    <source>
        <dbReference type="Proteomes" id="UP001058974"/>
    </source>
</evidence>
<feature type="domain" description="MSP" evidence="3">
    <location>
        <begin position="43"/>
        <end position="170"/>
    </location>
</feature>
<feature type="coiled-coil region" evidence="2">
    <location>
        <begin position="345"/>
        <end position="379"/>
    </location>
</feature>